<name>A0A3N2CUA6_9ACTN</name>
<evidence type="ECO:0000313" key="3">
    <source>
        <dbReference type="EMBL" id="ROR91123.1"/>
    </source>
</evidence>
<evidence type="ECO:0000256" key="1">
    <source>
        <dbReference type="SAM" id="MobiDB-lite"/>
    </source>
</evidence>
<dbReference type="AlphaFoldDB" id="A0A3N2CUA6"/>
<keyword evidence="4" id="KW-1185">Reference proteome</keyword>
<feature type="compositionally biased region" description="Gly residues" evidence="1">
    <location>
        <begin position="497"/>
        <end position="510"/>
    </location>
</feature>
<accession>A0A3N2CUA6</accession>
<feature type="transmembrane region" description="Helical" evidence="2">
    <location>
        <begin position="36"/>
        <end position="56"/>
    </location>
</feature>
<evidence type="ECO:0000313" key="4">
    <source>
        <dbReference type="Proteomes" id="UP000281738"/>
    </source>
</evidence>
<feature type="transmembrane region" description="Helical" evidence="2">
    <location>
        <begin position="170"/>
        <end position="189"/>
    </location>
</feature>
<dbReference type="OrthoDB" id="4855643at2"/>
<feature type="transmembrane region" description="Helical" evidence="2">
    <location>
        <begin position="224"/>
        <end position="245"/>
    </location>
</feature>
<comment type="caution">
    <text evidence="3">The sequence shown here is derived from an EMBL/GenBank/DDBJ whole genome shotgun (WGS) entry which is preliminary data.</text>
</comment>
<dbReference type="RefSeq" id="WP_123390504.1">
    <property type="nucleotide sequence ID" value="NZ_RKHO01000001.1"/>
</dbReference>
<feature type="transmembrane region" description="Helical" evidence="2">
    <location>
        <begin position="295"/>
        <end position="316"/>
    </location>
</feature>
<feature type="compositionally biased region" description="Basic and acidic residues" evidence="1">
    <location>
        <begin position="466"/>
        <end position="475"/>
    </location>
</feature>
<evidence type="ECO:0000256" key="2">
    <source>
        <dbReference type="SAM" id="Phobius"/>
    </source>
</evidence>
<feature type="transmembrane region" description="Helical" evidence="2">
    <location>
        <begin position="195"/>
        <end position="212"/>
    </location>
</feature>
<feature type="region of interest" description="Disordered" evidence="1">
    <location>
        <begin position="348"/>
        <end position="381"/>
    </location>
</feature>
<keyword evidence="2" id="KW-0472">Membrane</keyword>
<sequence length="516" mass="51206">MKTAVVGGPGLPLVDLDPFDWAGDAVQQGVADTFTAMMMALWSAGLWLIEMVFGVIDRFVTPDVADPGLGRLYGTTLWLSFVVALVVGLAQVGLAAVRRDGRTLGALVVGVVQYGAVVTMWVSVCAVLVLGCAGLTTGLLHQLLGVDGFAGYAVSAGLPDRVTGTVQSAVLGLCSMLLLVPAAFGYLLITLVREAALLILTATMPLAAAGALGEGTRAWLWKSIRWFAAACLTAPLLALVVGLGVQISRAAFPDAAQTQRAQASGALASGGSQAAAQLGAVADTAQQSGSSAGNVGMAVVGCVILLVACFCPMALFRLLAFVDPGTASGASFRSTMAANGGVSGLLSGRRAGADQGSGAATQSVADGRSSSEDSADAETASRFGSTLTHAFGAAGKAVGGAMDKAGSVAASGASMTVDVMGQAGVGHQGYYDTTPQPRRRSGGTGAPRTRVGHGWDAHGGAVGEHGSGHHGHDSDPGAGVAHDPAHIDHHPGAGPVADGGGDGEAAGGAADGAFIA</sequence>
<feature type="region of interest" description="Disordered" evidence="1">
    <location>
        <begin position="428"/>
        <end position="516"/>
    </location>
</feature>
<organism evidence="3 4">
    <name type="scientific">Nocardioides aurantiacus</name>
    <dbReference type="NCBI Taxonomy" id="86796"/>
    <lineage>
        <taxon>Bacteria</taxon>
        <taxon>Bacillati</taxon>
        <taxon>Actinomycetota</taxon>
        <taxon>Actinomycetes</taxon>
        <taxon>Propionibacteriales</taxon>
        <taxon>Nocardioidaceae</taxon>
        <taxon>Nocardioides</taxon>
    </lineage>
</organism>
<dbReference type="EMBL" id="RKHO01000001">
    <property type="protein sequence ID" value="ROR91123.1"/>
    <property type="molecule type" value="Genomic_DNA"/>
</dbReference>
<feature type="transmembrane region" description="Helical" evidence="2">
    <location>
        <begin position="104"/>
        <end position="133"/>
    </location>
</feature>
<evidence type="ECO:0008006" key="5">
    <source>
        <dbReference type="Google" id="ProtNLM"/>
    </source>
</evidence>
<keyword evidence="2" id="KW-1133">Transmembrane helix</keyword>
<gene>
    <name evidence="3" type="ORF">EDD33_1984</name>
</gene>
<proteinExistence type="predicted"/>
<reference evidence="3 4" key="1">
    <citation type="submission" date="2018-11" db="EMBL/GenBank/DDBJ databases">
        <title>Sequencing the genomes of 1000 actinobacteria strains.</title>
        <authorList>
            <person name="Klenk H.-P."/>
        </authorList>
    </citation>
    <scope>NUCLEOTIDE SEQUENCE [LARGE SCALE GENOMIC DNA]</scope>
    <source>
        <strain evidence="3 4">DSM 12652</strain>
    </source>
</reference>
<dbReference type="Proteomes" id="UP000281738">
    <property type="component" value="Unassembled WGS sequence"/>
</dbReference>
<feature type="transmembrane region" description="Helical" evidence="2">
    <location>
        <begin position="76"/>
        <end position="97"/>
    </location>
</feature>
<protein>
    <recommendedName>
        <fullName evidence="5">TrbL/VirB6 plasmid conjugal transfer protein</fullName>
    </recommendedName>
</protein>
<keyword evidence="2" id="KW-0812">Transmembrane</keyword>